<accession>A0A428UBX4</accession>
<keyword evidence="2" id="KW-1185">Reference proteome</keyword>
<dbReference type="Proteomes" id="UP000288429">
    <property type="component" value="Unassembled WGS sequence"/>
</dbReference>
<gene>
    <name evidence="1" type="ORF">CDV31_006565</name>
</gene>
<reference evidence="1 2" key="1">
    <citation type="submission" date="2017-06" db="EMBL/GenBank/DDBJ databases">
        <title>Cmopartive genomic analysis of Ambrosia Fusariam Clade fungi.</title>
        <authorList>
            <person name="Stajich J.E."/>
            <person name="Carrillo J."/>
            <person name="Kijimoto T."/>
            <person name="Eskalen A."/>
            <person name="O'Donnell K."/>
            <person name="Kasson M."/>
        </authorList>
    </citation>
    <scope>NUCLEOTIDE SEQUENCE [LARGE SCALE GENOMIC DNA]</scope>
    <source>
        <strain evidence="1 2">NRRL 20438</strain>
    </source>
</reference>
<proteinExistence type="predicted"/>
<comment type="caution">
    <text evidence="1">The sequence shown here is derived from an EMBL/GenBank/DDBJ whole genome shotgun (WGS) entry which is preliminary data.</text>
</comment>
<dbReference type="EMBL" id="NIZV01000075">
    <property type="protein sequence ID" value="RSM11797.1"/>
    <property type="molecule type" value="Genomic_DNA"/>
</dbReference>
<protein>
    <submittedName>
        <fullName evidence="1">Uncharacterized protein</fullName>
    </submittedName>
</protein>
<dbReference type="AlphaFoldDB" id="A0A428UBX4"/>
<name>A0A428UBX4_9HYPO</name>
<organism evidence="1 2">
    <name type="scientific">Fusarium ambrosium</name>
    <dbReference type="NCBI Taxonomy" id="131363"/>
    <lineage>
        <taxon>Eukaryota</taxon>
        <taxon>Fungi</taxon>
        <taxon>Dikarya</taxon>
        <taxon>Ascomycota</taxon>
        <taxon>Pezizomycotina</taxon>
        <taxon>Sordariomycetes</taxon>
        <taxon>Hypocreomycetidae</taxon>
        <taxon>Hypocreales</taxon>
        <taxon>Nectriaceae</taxon>
        <taxon>Fusarium</taxon>
        <taxon>Fusarium solani species complex</taxon>
    </lineage>
</organism>
<evidence type="ECO:0000313" key="2">
    <source>
        <dbReference type="Proteomes" id="UP000288429"/>
    </source>
</evidence>
<evidence type="ECO:0000313" key="1">
    <source>
        <dbReference type="EMBL" id="RSM11797.1"/>
    </source>
</evidence>
<sequence length="94" mass="10266">MEPCACEMYQCLPCVMAQGPLPRYLHLAGQACEASSAYTTVFLTFVSFVLAPLASWESSSRSKHIPMIKSPPLSSPMRIPTIDCALSSRRPSQS</sequence>